<evidence type="ECO:0000313" key="3">
    <source>
        <dbReference type="Proteomes" id="UP000287651"/>
    </source>
</evidence>
<name>A0A426XUL0_ENSVE</name>
<gene>
    <name evidence="2" type="ORF">B296_00056591</name>
</gene>
<dbReference type="Proteomes" id="UP000287651">
    <property type="component" value="Unassembled WGS sequence"/>
</dbReference>
<feature type="compositionally biased region" description="Low complexity" evidence="1">
    <location>
        <begin position="70"/>
        <end position="91"/>
    </location>
</feature>
<feature type="region of interest" description="Disordered" evidence="1">
    <location>
        <begin position="64"/>
        <end position="91"/>
    </location>
</feature>
<dbReference type="AlphaFoldDB" id="A0A426XUL0"/>
<comment type="caution">
    <text evidence="2">The sequence shown here is derived from an EMBL/GenBank/DDBJ whole genome shotgun (WGS) entry which is preliminary data.</text>
</comment>
<protein>
    <submittedName>
        <fullName evidence="2">Uncharacterized protein</fullName>
    </submittedName>
</protein>
<organism evidence="2 3">
    <name type="scientific">Ensete ventricosum</name>
    <name type="common">Abyssinian banana</name>
    <name type="synonym">Musa ensete</name>
    <dbReference type="NCBI Taxonomy" id="4639"/>
    <lineage>
        <taxon>Eukaryota</taxon>
        <taxon>Viridiplantae</taxon>
        <taxon>Streptophyta</taxon>
        <taxon>Embryophyta</taxon>
        <taxon>Tracheophyta</taxon>
        <taxon>Spermatophyta</taxon>
        <taxon>Magnoliopsida</taxon>
        <taxon>Liliopsida</taxon>
        <taxon>Zingiberales</taxon>
        <taxon>Musaceae</taxon>
        <taxon>Ensete</taxon>
    </lineage>
</organism>
<accession>A0A426XUL0</accession>
<reference evidence="2 3" key="1">
    <citation type="journal article" date="2014" name="Agronomy (Basel)">
        <title>A Draft Genome Sequence for Ensete ventricosum, the Drought-Tolerant Tree Against Hunger.</title>
        <authorList>
            <person name="Harrison J."/>
            <person name="Moore K.A."/>
            <person name="Paszkiewicz K."/>
            <person name="Jones T."/>
            <person name="Grant M."/>
            <person name="Ambacheew D."/>
            <person name="Muzemil S."/>
            <person name="Studholme D.J."/>
        </authorList>
    </citation>
    <scope>NUCLEOTIDE SEQUENCE [LARGE SCALE GENOMIC DNA]</scope>
</reference>
<evidence type="ECO:0000256" key="1">
    <source>
        <dbReference type="SAM" id="MobiDB-lite"/>
    </source>
</evidence>
<evidence type="ECO:0000313" key="2">
    <source>
        <dbReference type="EMBL" id="RRT43193.1"/>
    </source>
</evidence>
<dbReference type="EMBL" id="AMZH03017307">
    <property type="protein sequence ID" value="RRT43193.1"/>
    <property type="molecule type" value="Genomic_DNA"/>
</dbReference>
<feature type="region of interest" description="Disordered" evidence="1">
    <location>
        <begin position="26"/>
        <end position="49"/>
    </location>
</feature>
<proteinExistence type="predicted"/>
<sequence length="91" mass="9415">MFLLPTRGDVSSPRMGRCFFSPLLPEKPAQGEETIPRSLGNKLARPAKPGDVVKAYSPASPRLLLAGDISGSSRESGVGSPGSPSSSFSLG</sequence>